<sequence length="64" mass="7023">MDKRPILMLTSVAKHEATLVDSGKKTRDGTPITKPQAVLNYNAAKKDVTKATKWRLTAAALEND</sequence>
<keyword evidence="2" id="KW-1185">Reference proteome</keyword>
<gene>
    <name evidence="1" type="ORF">HPB49_022148</name>
</gene>
<protein>
    <submittedName>
        <fullName evidence="1">Uncharacterized protein</fullName>
    </submittedName>
</protein>
<dbReference type="Proteomes" id="UP000821865">
    <property type="component" value="Chromosome 2"/>
</dbReference>
<evidence type="ECO:0000313" key="1">
    <source>
        <dbReference type="EMBL" id="KAH7967067.1"/>
    </source>
</evidence>
<dbReference type="EMBL" id="CM023471">
    <property type="protein sequence ID" value="KAH7967067.1"/>
    <property type="molecule type" value="Genomic_DNA"/>
</dbReference>
<reference evidence="1" key="1">
    <citation type="submission" date="2020-05" db="EMBL/GenBank/DDBJ databases">
        <title>Large-scale comparative analyses of tick genomes elucidate their genetic diversity and vector capacities.</title>
        <authorList>
            <person name="Jia N."/>
            <person name="Wang J."/>
            <person name="Shi W."/>
            <person name="Du L."/>
            <person name="Sun Y."/>
            <person name="Zhan W."/>
            <person name="Jiang J."/>
            <person name="Wang Q."/>
            <person name="Zhang B."/>
            <person name="Ji P."/>
            <person name="Sakyi L.B."/>
            <person name="Cui X."/>
            <person name="Yuan T."/>
            <person name="Jiang B."/>
            <person name="Yang W."/>
            <person name="Lam T.T.-Y."/>
            <person name="Chang Q."/>
            <person name="Ding S."/>
            <person name="Wang X."/>
            <person name="Zhu J."/>
            <person name="Ruan X."/>
            <person name="Zhao L."/>
            <person name="Wei J."/>
            <person name="Que T."/>
            <person name="Du C."/>
            <person name="Cheng J."/>
            <person name="Dai P."/>
            <person name="Han X."/>
            <person name="Huang E."/>
            <person name="Gao Y."/>
            <person name="Liu J."/>
            <person name="Shao H."/>
            <person name="Ye R."/>
            <person name="Li L."/>
            <person name="Wei W."/>
            <person name="Wang X."/>
            <person name="Wang C."/>
            <person name="Yang T."/>
            <person name="Huo Q."/>
            <person name="Li W."/>
            <person name="Guo W."/>
            <person name="Chen H."/>
            <person name="Zhou L."/>
            <person name="Ni X."/>
            <person name="Tian J."/>
            <person name="Zhou Y."/>
            <person name="Sheng Y."/>
            <person name="Liu T."/>
            <person name="Pan Y."/>
            <person name="Xia L."/>
            <person name="Li J."/>
            <person name="Zhao F."/>
            <person name="Cao W."/>
        </authorList>
    </citation>
    <scope>NUCLEOTIDE SEQUENCE</scope>
    <source>
        <strain evidence="1">Dsil-2018</strain>
    </source>
</reference>
<name>A0ACB8DG04_DERSI</name>
<proteinExistence type="predicted"/>
<evidence type="ECO:0000313" key="2">
    <source>
        <dbReference type="Proteomes" id="UP000821865"/>
    </source>
</evidence>
<organism evidence="1 2">
    <name type="scientific">Dermacentor silvarum</name>
    <name type="common">Tick</name>
    <dbReference type="NCBI Taxonomy" id="543639"/>
    <lineage>
        <taxon>Eukaryota</taxon>
        <taxon>Metazoa</taxon>
        <taxon>Ecdysozoa</taxon>
        <taxon>Arthropoda</taxon>
        <taxon>Chelicerata</taxon>
        <taxon>Arachnida</taxon>
        <taxon>Acari</taxon>
        <taxon>Parasitiformes</taxon>
        <taxon>Ixodida</taxon>
        <taxon>Ixodoidea</taxon>
        <taxon>Ixodidae</taxon>
        <taxon>Rhipicephalinae</taxon>
        <taxon>Dermacentor</taxon>
    </lineage>
</organism>
<comment type="caution">
    <text evidence="1">The sequence shown here is derived from an EMBL/GenBank/DDBJ whole genome shotgun (WGS) entry which is preliminary data.</text>
</comment>
<accession>A0ACB8DG04</accession>